<proteinExistence type="predicted"/>
<dbReference type="PANTHER" id="PTHR24365">
    <property type="entry name" value="TOLL-LIKE RECEPTOR"/>
    <property type="match status" value="1"/>
</dbReference>
<evidence type="ECO:0000313" key="7">
    <source>
        <dbReference type="EMBL" id="MEQ2181672.1"/>
    </source>
</evidence>
<evidence type="ECO:0000256" key="3">
    <source>
        <dbReference type="ARBA" id="ARBA00022729"/>
    </source>
</evidence>
<sequence>FRLFDEQEDVLILVFLEDIPTYLLSPYHRMRKLLKKQTYLSWPRAADQPEVFWEKLRKALQTGNDPCLVGSGDLVVCVPEGTLGPRFISHRLPLWIPEQDP</sequence>
<feature type="non-terminal residue" evidence="7">
    <location>
        <position position="1"/>
    </location>
</feature>
<evidence type="ECO:0000256" key="5">
    <source>
        <dbReference type="ARBA" id="ARBA00023136"/>
    </source>
</evidence>
<dbReference type="PANTHER" id="PTHR24365:SF522">
    <property type="entry name" value="LOW QUALITY PROTEIN: TOLL-LIKE RECEPTOR 13-RELATED"/>
    <property type="match status" value="1"/>
</dbReference>
<protein>
    <recommendedName>
        <fullName evidence="6">TIR domain-containing protein</fullName>
    </recommendedName>
</protein>
<dbReference type="InterPro" id="IPR035897">
    <property type="entry name" value="Toll_tir_struct_dom_sf"/>
</dbReference>
<keyword evidence="5" id="KW-0472">Membrane</keyword>
<reference evidence="7 8" key="1">
    <citation type="submission" date="2021-06" db="EMBL/GenBank/DDBJ databases">
        <authorList>
            <person name="Palmer J.M."/>
        </authorList>
    </citation>
    <scope>NUCLEOTIDE SEQUENCE [LARGE SCALE GENOMIC DNA]</scope>
    <source>
        <strain evidence="7 8">GA_2019</strain>
        <tissue evidence="7">Muscle</tissue>
    </source>
</reference>
<name>A0ABV0PE46_9TELE</name>
<keyword evidence="2" id="KW-0812">Transmembrane</keyword>
<evidence type="ECO:0000256" key="4">
    <source>
        <dbReference type="ARBA" id="ARBA00022989"/>
    </source>
</evidence>
<dbReference type="SUPFAM" id="SSF52200">
    <property type="entry name" value="Toll/Interleukin receptor TIR domain"/>
    <property type="match status" value="1"/>
</dbReference>
<gene>
    <name evidence="7" type="ORF">GOODEAATRI_013952</name>
</gene>
<evidence type="ECO:0000313" key="8">
    <source>
        <dbReference type="Proteomes" id="UP001476798"/>
    </source>
</evidence>
<comment type="subcellular location">
    <subcellularLocation>
        <location evidence="1">Membrane</location>
    </subcellularLocation>
</comment>
<keyword evidence="4" id="KW-1133">Transmembrane helix</keyword>
<dbReference type="EMBL" id="JAHRIO010070926">
    <property type="protein sequence ID" value="MEQ2181672.1"/>
    <property type="molecule type" value="Genomic_DNA"/>
</dbReference>
<dbReference type="Gene3D" id="3.40.50.10140">
    <property type="entry name" value="Toll/interleukin-1 receptor homology (TIR) domain"/>
    <property type="match status" value="1"/>
</dbReference>
<evidence type="ECO:0000256" key="1">
    <source>
        <dbReference type="ARBA" id="ARBA00004370"/>
    </source>
</evidence>
<dbReference type="Proteomes" id="UP001476798">
    <property type="component" value="Unassembled WGS sequence"/>
</dbReference>
<dbReference type="PROSITE" id="PS50104">
    <property type="entry name" value="TIR"/>
    <property type="match status" value="1"/>
</dbReference>
<evidence type="ECO:0000256" key="2">
    <source>
        <dbReference type="ARBA" id="ARBA00022692"/>
    </source>
</evidence>
<evidence type="ECO:0000259" key="6">
    <source>
        <dbReference type="PROSITE" id="PS50104"/>
    </source>
</evidence>
<feature type="domain" description="TIR" evidence="6">
    <location>
        <begin position="1"/>
        <end position="60"/>
    </location>
</feature>
<comment type="caution">
    <text evidence="7">The sequence shown here is derived from an EMBL/GenBank/DDBJ whole genome shotgun (WGS) entry which is preliminary data.</text>
</comment>
<dbReference type="InterPro" id="IPR000157">
    <property type="entry name" value="TIR_dom"/>
</dbReference>
<organism evidence="7 8">
    <name type="scientific">Goodea atripinnis</name>
    <dbReference type="NCBI Taxonomy" id="208336"/>
    <lineage>
        <taxon>Eukaryota</taxon>
        <taxon>Metazoa</taxon>
        <taxon>Chordata</taxon>
        <taxon>Craniata</taxon>
        <taxon>Vertebrata</taxon>
        <taxon>Euteleostomi</taxon>
        <taxon>Actinopterygii</taxon>
        <taxon>Neopterygii</taxon>
        <taxon>Teleostei</taxon>
        <taxon>Neoteleostei</taxon>
        <taxon>Acanthomorphata</taxon>
        <taxon>Ovalentaria</taxon>
        <taxon>Atherinomorphae</taxon>
        <taxon>Cyprinodontiformes</taxon>
        <taxon>Goodeidae</taxon>
        <taxon>Goodea</taxon>
    </lineage>
</organism>
<keyword evidence="3" id="KW-0732">Signal</keyword>
<accession>A0ABV0PE46</accession>
<keyword evidence="8" id="KW-1185">Reference proteome</keyword>